<dbReference type="PANTHER" id="PTHR45661">
    <property type="entry name" value="SURFACE ANTIGEN"/>
    <property type="match status" value="1"/>
</dbReference>
<dbReference type="InterPro" id="IPR053139">
    <property type="entry name" value="Surface_bspA-like"/>
</dbReference>
<dbReference type="Proteomes" id="UP000288012">
    <property type="component" value="Unassembled WGS sequence"/>
</dbReference>
<evidence type="ECO:0000313" key="2">
    <source>
        <dbReference type="EMBL" id="RUQ78337.1"/>
    </source>
</evidence>
<dbReference type="Pfam" id="PF13306">
    <property type="entry name" value="LRR_5"/>
    <property type="match status" value="1"/>
</dbReference>
<evidence type="ECO:0000256" key="1">
    <source>
        <dbReference type="SAM" id="Coils"/>
    </source>
</evidence>
<dbReference type="InterPro" id="IPR032675">
    <property type="entry name" value="LRR_dom_sf"/>
</dbReference>
<dbReference type="PANTHER" id="PTHR45661:SF3">
    <property type="entry name" value="IG-LIKE DOMAIN-CONTAINING PROTEIN"/>
    <property type="match status" value="1"/>
</dbReference>
<proteinExistence type="predicted"/>
<dbReference type="Gene3D" id="3.80.10.10">
    <property type="entry name" value="Ribonuclease Inhibitor"/>
    <property type="match status" value="2"/>
</dbReference>
<reference evidence="2 3" key="1">
    <citation type="submission" date="2018-12" db="EMBL/GenBank/DDBJ databases">
        <title>Legionella sp,whole genome shotgun sequence.</title>
        <authorList>
            <person name="Wu H."/>
        </authorList>
    </citation>
    <scope>NUCLEOTIDE SEQUENCE [LARGE SCALE GENOMIC DNA]</scope>
    <source>
        <strain evidence="3">km714</strain>
    </source>
</reference>
<keyword evidence="1" id="KW-0175">Coiled coil</keyword>
<sequence>MRPMNDGSILTEVRDADIKNGTFDIPESVRVIDWGAFSNHINLKKLDVPEGVTHINAFAFSGCRNLTQIDLPESLTTIERCTFEGCSSLTKINWPKNVAIIPFGTFIYCCSLTEINVPEGVTHIGASAFKDCINLTKIYLPKSLTDIGAAAFAGCNNLTEINVPEGVARIGASAFKGCINLTKICLPKGLTDIDNTAFVDCNKLAHIIISSDDEKEITHIKSLLPKELHNKVSGRADYDRAQQKVKSALESAFLRSELKPLYPFMIRKESPFYNEDTSTVVRIENSDYYKFAREDMENIPIPENEAQIQAYQEKLDDIAERYLNEAKNEARKQVEHQYQESIKLYPEQIKNFSSTDIKKTREKYPLLSEEESGKYLDAFNRFHQCCAELSKKHSDFV</sequence>
<feature type="non-terminal residue" evidence="2">
    <location>
        <position position="397"/>
    </location>
</feature>
<name>A0A3S0WYW1_9GAMM</name>
<organism evidence="2 3">
    <name type="scientific">Legionella septentrionalis</name>
    <dbReference type="NCBI Taxonomy" id="2498109"/>
    <lineage>
        <taxon>Bacteria</taxon>
        <taxon>Pseudomonadati</taxon>
        <taxon>Pseudomonadota</taxon>
        <taxon>Gammaproteobacteria</taxon>
        <taxon>Legionellales</taxon>
        <taxon>Legionellaceae</taxon>
        <taxon>Legionella</taxon>
    </lineage>
</organism>
<dbReference type="InterPro" id="IPR026906">
    <property type="entry name" value="LRR_5"/>
</dbReference>
<keyword evidence="3" id="KW-1185">Reference proteome</keyword>
<protein>
    <submittedName>
        <fullName evidence="2">Leucine-rich repeat domain-containing protein</fullName>
    </submittedName>
</protein>
<dbReference type="EMBL" id="RZGR01000079">
    <property type="protein sequence ID" value="RUQ78337.1"/>
    <property type="molecule type" value="Genomic_DNA"/>
</dbReference>
<feature type="coiled-coil region" evidence="1">
    <location>
        <begin position="301"/>
        <end position="328"/>
    </location>
</feature>
<dbReference type="AlphaFoldDB" id="A0A3S0WYW1"/>
<comment type="caution">
    <text evidence="2">The sequence shown here is derived from an EMBL/GenBank/DDBJ whole genome shotgun (WGS) entry which is preliminary data.</text>
</comment>
<dbReference type="SUPFAM" id="SSF52058">
    <property type="entry name" value="L domain-like"/>
    <property type="match status" value="1"/>
</dbReference>
<evidence type="ECO:0000313" key="3">
    <source>
        <dbReference type="Proteomes" id="UP000288012"/>
    </source>
</evidence>
<gene>
    <name evidence="2" type="ORF">EKM59_11795</name>
</gene>
<accession>A0A3S0WYW1</accession>